<dbReference type="PANTHER" id="PTHR31232">
    <property type="match status" value="1"/>
</dbReference>
<name>A0ABR0VRG6_REHGL</name>
<dbReference type="Pfam" id="PF05938">
    <property type="entry name" value="Self-incomp_S1"/>
    <property type="match status" value="1"/>
</dbReference>
<keyword evidence="8" id="KW-1185">Reference proteome</keyword>
<organism evidence="7 8">
    <name type="scientific">Rehmannia glutinosa</name>
    <name type="common">Chinese foxglove</name>
    <dbReference type="NCBI Taxonomy" id="99300"/>
    <lineage>
        <taxon>Eukaryota</taxon>
        <taxon>Viridiplantae</taxon>
        <taxon>Streptophyta</taxon>
        <taxon>Embryophyta</taxon>
        <taxon>Tracheophyta</taxon>
        <taxon>Spermatophyta</taxon>
        <taxon>Magnoliopsida</taxon>
        <taxon>eudicotyledons</taxon>
        <taxon>Gunneridae</taxon>
        <taxon>Pentapetalae</taxon>
        <taxon>asterids</taxon>
        <taxon>lamiids</taxon>
        <taxon>Lamiales</taxon>
        <taxon>Orobanchaceae</taxon>
        <taxon>Rehmannieae</taxon>
        <taxon>Rehmannia</taxon>
    </lineage>
</organism>
<evidence type="ECO:0000256" key="3">
    <source>
        <dbReference type="ARBA" id="ARBA00022471"/>
    </source>
</evidence>
<evidence type="ECO:0000256" key="2">
    <source>
        <dbReference type="ARBA" id="ARBA00005581"/>
    </source>
</evidence>
<evidence type="ECO:0000256" key="5">
    <source>
        <dbReference type="ARBA" id="ARBA00022729"/>
    </source>
</evidence>
<evidence type="ECO:0000313" key="8">
    <source>
        <dbReference type="Proteomes" id="UP001318860"/>
    </source>
</evidence>
<evidence type="ECO:0000256" key="6">
    <source>
        <dbReference type="RuleBase" id="RU367044"/>
    </source>
</evidence>
<proteinExistence type="inferred from homology"/>
<protein>
    <recommendedName>
        <fullName evidence="6">S-protein homolog</fullName>
    </recommendedName>
</protein>
<comment type="similarity">
    <text evidence="2 6">Belongs to the plant self-incompatibility (S1) protein family.</text>
</comment>
<gene>
    <name evidence="7" type="ORF">DH2020_028410</name>
</gene>
<feature type="signal peptide" evidence="6">
    <location>
        <begin position="1"/>
        <end position="19"/>
    </location>
</feature>
<evidence type="ECO:0000256" key="4">
    <source>
        <dbReference type="ARBA" id="ARBA00022525"/>
    </source>
</evidence>
<dbReference type="Proteomes" id="UP001318860">
    <property type="component" value="Unassembled WGS sequence"/>
</dbReference>
<comment type="caution">
    <text evidence="7">The sequence shown here is derived from an EMBL/GenBank/DDBJ whole genome shotgun (WGS) entry which is preliminary data.</text>
</comment>
<comment type="subcellular location">
    <subcellularLocation>
        <location evidence="1 6">Secreted</location>
    </subcellularLocation>
</comment>
<keyword evidence="4 6" id="KW-0964">Secreted</keyword>
<accession>A0ABR0VRG6</accession>
<reference evidence="7 8" key="1">
    <citation type="journal article" date="2021" name="Comput. Struct. Biotechnol. J.">
        <title>De novo genome assembly of the potent medicinal plant Rehmannia glutinosa using nanopore technology.</title>
        <authorList>
            <person name="Ma L."/>
            <person name="Dong C."/>
            <person name="Song C."/>
            <person name="Wang X."/>
            <person name="Zheng X."/>
            <person name="Niu Y."/>
            <person name="Chen S."/>
            <person name="Feng W."/>
        </authorList>
    </citation>
    <scope>NUCLEOTIDE SEQUENCE [LARGE SCALE GENOMIC DNA]</scope>
    <source>
        <strain evidence="7">DH-2019</strain>
    </source>
</reference>
<dbReference type="InterPro" id="IPR010264">
    <property type="entry name" value="Self-incomp_S1"/>
</dbReference>
<dbReference type="EMBL" id="JABTTQ020000789">
    <property type="protein sequence ID" value="KAK6137855.1"/>
    <property type="molecule type" value="Genomic_DNA"/>
</dbReference>
<evidence type="ECO:0000313" key="7">
    <source>
        <dbReference type="EMBL" id="KAK6137855.1"/>
    </source>
</evidence>
<sequence length="137" mass="16103">MKIIFLLFVIMLNILQSSACFPTAKIDIHVINNLPSKSPPLTLRCQSKDDDLGYHTLKVKQDFSWSFCENIYGRTLFFCHLWWGSKQQSFDVFKSKLFKSKFTKVPKPQYYWIAKSDGIYFSNSNTPSTFTKKYDWS</sequence>
<feature type="chain" id="PRO_5044986863" description="S-protein homolog" evidence="6">
    <location>
        <begin position="20"/>
        <end position="137"/>
    </location>
</feature>
<keyword evidence="5 6" id="KW-0732">Signal</keyword>
<evidence type="ECO:0000256" key="1">
    <source>
        <dbReference type="ARBA" id="ARBA00004613"/>
    </source>
</evidence>
<keyword evidence="3 6" id="KW-0713">Self-incompatibility</keyword>
<dbReference type="PANTHER" id="PTHR31232:SF155">
    <property type="entry name" value="PLANT SELF-INCOMPATIBILITY PROTEIN S1 FAMILY"/>
    <property type="match status" value="1"/>
</dbReference>